<sequence>MLLENEVNAVVLNKQDSSYLFGKIELYVNANDVEKANALIDELNPEEN</sequence>
<proteinExistence type="predicted"/>
<dbReference type="InterPro" id="IPR018551">
    <property type="entry name" value="DUF2007"/>
</dbReference>
<organism evidence="2 3">
    <name type="scientific">Sphingobacterium spiritivorum ATCC 33300</name>
    <dbReference type="NCBI Taxonomy" id="525372"/>
    <lineage>
        <taxon>Bacteria</taxon>
        <taxon>Pseudomonadati</taxon>
        <taxon>Bacteroidota</taxon>
        <taxon>Sphingobacteriia</taxon>
        <taxon>Sphingobacteriales</taxon>
        <taxon>Sphingobacteriaceae</taxon>
        <taxon>Sphingobacterium</taxon>
    </lineage>
</organism>
<dbReference type="Proteomes" id="UP000006241">
    <property type="component" value="Unassembled WGS sequence"/>
</dbReference>
<evidence type="ECO:0000313" key="3">
    <source>
        <dbReference type="Proteomes" id="UP000006241"/>
    </source>
</evidence>
<name>C2G1Q5_SPHSI</name>
<feature type="domain" description="DUF2007" evidence="1">
    <location>
        <begin position="2"/>
        <end position="43"/>
    </location>
</feature>
<comment type="caution">
    <text evidence="2">The sequence shown here is derived from an EMBL/GenBank/DDBJ whole genome shotgun (WGS) entry which is preliminary data.</text>
</comment>
<dbReference type="AlphaFoldDB" id="C2G1Q5"/>
<dbReference type="Pfam" id="PF09413">
    <property type="entry name" value="DUF2007"/>
    <property type="match status" value="1"/>
</dbReference>
<dbReference type="EMBL" id="ACHB01000079">
    <property type="protein sequence ID" value="EEI90964.1"/>
    <property type="molecule type" value="Genomic_DNA"/>
</dbReference>
<evidence type="ECO:0000259" key="1">
    <source>
        <dbReference type="Pfam" id="PF09413"/>
    </source>
</evidence>
<gene>
    <name evidence="2" type="ORF">HMPREF0765_3511</name>
</gene>
<accession>C2G1Q5</accession>
<protein>
    <recommendedName>
        <fullName evidence="1">DUF2007 domain-containing protein</fullName>
    </recommendedName>
</protein>
<reference evidence="2 3" key="1">
    <citation type="submission" date="2009-01" db="EMBL/GenBank/DDBJ databases">
        <authorList>
            <person name="Qin X."/>
            <person name="Bachman B."/>
            <person name="Battles P."/>
            <person name="Bell A."/>
            <person name="Bess C."/>
            <person name="Bickham C."/>
            <person name="Chaboub L."/>
            <person name="Chen D."/>
            <person name="Coyle M."/>
            <person name="Deiros D.R."/>
            <person name="Dinh H."/>
            <person name="Forbes L."/>
            <person name="Fowler G."/>
            <person name="Francisco L."/>
            <person name="Fu Q."/>
            <person name="Gubbala S."/>
            <person name="Hale W."/>
            <person name="Han Y."/>
            <person name="Hemphill L."/>
            <person name="Highlander S.K."/>
            <person name="Hirani K."/>
            <person name="Hogues M."/>
            <person name="Jackson L."/>
            <person name="Jakkamsetti A."/>
            <person name="Javaid M."/>
            <person name="Jiang H."/>
            <person name="Korchina V."/>
            <person name="Kovar C."/>
            <person name="Lara F."/>
            <person name="Lee S."/>
            <person name="Mata R."/>
            <person name="Mathew T."/>
            <person name="Moen C."/>
            <person name="Morales K."/>
            <person name="Munidasa M."/>
            <person name="Nazareth L."/>
            <person name="Ngo R."/>
            <person name="Nguyen L."/>
            <person name="Okwuonu G."/>
            <person name="Ongeri F."/>
            <person name="Patil S."/>
            <person name="Petrosino J."/>
            <person name="Pham C."/>
            <person name="Pham P."/>
            <person name="Pu L.-L."/>
            <person name="Puazo M."/>
            <person name="Raj R."/>
            <person name="Reid J."/>
            <person name="Rouhana J."/>
            <person name="Saada N."/>
            <person name="Shang Y."/>
            <person name="Simmons D."/>
            <person name="Thornton R."/>
            <person name="Warren J."/>
            <person name="Weissenberger G."/>
            <person name="Zhang J."/>
            <person name="Zhang L."/>
            <person name="Zhou C."/>
            <person name="Zhu D."/>
            <person name="Muzny D."/>
            <person name="Worley K."/>
            <person name="Gibbs R."/>
        </authorList>
    </citation>
    <scope>NUCLEOTIDE SEQUENCE [LARGE SCALE GENOMIC DNA]</scope>
    <source>
        <strain evidence="2 3">ATCC 33300</strain>
    </source>
</reference>
<evidence type="ECO:0000313" key="2">
    <source>
        <dbReference type="EMBL" id="EEI90964.1"/>
    </source>
</evidence>
<dbReference type="HOGENOM" id="CLU_3157935_0_0_10"/>